<feature type="signal peptide" evidence="1">
    <location>
        <begin position="1"/>
        <end position="18"/>
    </location>
</feature>
<feature type="chain" id="PRO_5015535453" evidence="1">
    <location>
        <begin position="19"/>
        <end position="143"/>
    </location>
</feature>
<name>A0A2T0VYX6_9RHOB</name>
<evidence type="ECO:0000256" key="1">
    <source>
        <dbReference type="SAM" id="SignalP"/>
    </source>
</evidence>
<gene>
    <name evidence="2" type="ORF">CLV80_10512</name>
</gene>
<reference evidence="2 3" key="1">
    <citation type="submission" date="2018-03" db="EMBL/GenBank/DDBJ databases">
        <title>Genomic Encyclopedia of Archaeal and Bacterial Type Strains, Phase II (KMG-II): from individual species to whole genera.</title>
        <authorList>
            <person name="Goeker M."/>
        </authorList>
    </citation>
    <scope>NUCLEOTIDE SEQUENCE [LARGE SCALE GENOMIC DNA]</scope>
    <source>
        <strain evidence="2 3">DSM 101533</strain>
    </source>
</reference>
<comment type="caution">
    <text evidence="2">The sequence shown here is derived from an EMBL/GenBank/DDBJ whole genome shotgun (WGS) entry which is preliminary data.</text>
</comment>
<dbReference type="Proteomes" id="UP000238007">
    <property type="component" value="Unassembled WGS sequence"/>
</dbReference>
<dbReference type="OrthoDB" id="5540942at2"/>
<dbReference type="RefSeq" id="WP_106356989.1">
    <property type="nucleotide sequence ID" value="NZ_PVTP01000005.1"/>
</dbReference>
<keyword evidence="3" id="KW-1185">Reference proteome</keyword>
<protein>
    <submittedName>
        <fullName evidence="2">Uncharacterized protein</fullName>
    </submittedName>
</protein>
<organism evidence="2 3">
    <name type="scientific">Yoonia maritima</name>
    <dbReference type="NCBI Taxonomy" id="1435347"/>
    <lineage>
        <taxon>Bacteria</taxon>
        <taxon>Pseudomonadati</taxon>
        <taxon>Pseudomonadota</taxon>
        <taxon>Alphaproteobacteria</taxon>
        <taxon>Rhodobacterales</taxon>
        <taxon>Paracoccaceae</taxon>
        <taxon>Yoonia</taxon>
    </lineage>
</organism>
<proteinExistence type="predicted"/>
<sequence length="143" mass="15593">MRNLISVFLILFVGSASAEPITPQPGTQLRRDVLDAARVAAEADLGAPVRFVVQELLVDAGRAFAILDAQRPDGSAVDLALTPLVLEQGRPIDLIDGPIFIGYLYQSDGRWITDDYVIGPTDVWWADGRFCAKYSAVVPYNIC</sequence>
<accession>A0A2T0VYX6</accession>
<dbReference type="AlphaFoldDB" id="A0A2T0VYX6"/>
<keyword evidence="1" id="KW-0732">Signal</keyword>
<evidence type="ECO:0000313" key="3">
    <source>
        <dbReference type="Proteomes" id="UP000238007"/>
    </source>
</evidence>
<dbReference type="EMBL" id="PVTP01000005">
    <property type="protein sequence ID" value="PRY77533.1"/>
    <property type="molecule type" value="Genomic_DNA"/>
</dbReference>
<evidence type="ECO:0000313" key="2">
    <source>
        <dbReference type="EMBL" id="PRY77533.1"/>
    </source>
</evidence>